<dbReference type="EMBL" id="CP009506">
    <property type="protein sequence ID" value="AKB27965.1"/>
    <property type="molecule type" value="Genomic_DNA"/>
</dbReference>
<evidence type="ECO:0008006" key="4">
    <source>
        <dbReference type="Google" id="ProtNLM"/>
    </source>
</evidence>
<dbReference type="OrthoDB" id="140944at2157"/>
<evidence type="ECO:0000313" key="2">
    <source>
        <dbReference type="EMBL" id="AKB27965.1"/>
    </source>
</evidence>
<dbReference type="Pfam" id="PF07784">
    <property type="entry name" value="DUF1622"/>
    <property type="match status" value="1"/>
</dbReference>
<accession>A0A0E3P5N7</accession>
<proteinExistence type="predicted"/>
<dbReference type="InterPro" id="IPR012427">
    <property type="entry name" value="DUF1622"/>
</dbReference>
<dbReference type="HOGENOM" id="CLU_136765_3_2_2"/>
<gene>
    <name evidence="2" type="ORF">MSSIT_1246</name>
</gene>
<dbReference type="GeneID" id="24860050"/>
<dbReference type="PATRIC" id="fig|1434120.4.peg.1590"/>
<name>A0A0E3P5N7_9EURY</name>
<dbReference type="RefSeq" id="WP_048171014.1">
    <property type="nucleotide sequence ID" value="NZ_CP009506.1"/>
</dbReference>
<keyword evidence="1" id="KW-1133">Transmembrane helix</keyword>
<keyword evidence="1" id="KW-0472">Membrane</keyword>
<evidence type="ECO:0000256" key="1">
    <source>
        <dbReference type="SAM" id="Phobius"/>
    </source>
</evidence>
<dbReference type="Proteomes" id="UP000033111">
    <property type="component" value="Chromosome"/>
</dbReference>
<evidence type="ECO:0000313" key="3">
    <source>
        <dbReference type="Proteomes" id="UP000033111"/>
    </source>
</evidence>
<keyword evidence="1" id="KW-0812">Transmembrane</keyword>
<organism evidence="2 3">
    <name type="scientific">Methanosarcina siciliae T4/M</name>
    <dbReference type="NCBI Taxonomy" id="1434120"/>
    <lineage>
        <taxon>Archaea</taxon>
        <taxon>Methanobacteriati</taxon>
        <taxon>Methanobacteriota</taxon>
        <taxon>Stenosarchaea group</taxon>
        <taxon>Methanomicrobia</taxon>
        <taxon>Methanosarcinales</taxon>
        <taxon>Methanosarcinaceae</taxon>
        <taxon>Methanosarcina</taxon>
    </lineage>
</organism>
<sequence>MTFAYYEGLVLDVFFTLFNIMGSFLIIYGGLRAMSGVFLIEVLKKPYSYQQVRKELTNKIVFGLEFFIAADVLETVRNPTQEELLLLGMVVLIRTVLGYFLSKEVTEYELD</sequence>
<dbReference type="KEGG" id="msw:MSSIT_1246"/>
<keyword evidence="3" id="KW-1185">Reference proteome</keyword>
<feature type="transmembrane region" description="Helical" evidence="1">
    <location>
        <begin position="20"/>
        <end position="43"/>
    </location>
</feature>
<dbReference type="AlphaFoldDB" id="A0A0E3P5N7"/>
<dbReference type="PANTHER" id="PTHR38468">
    <property type="entry name" value="SLL0939 PROTEIN"/>
    <property type="match status" value="1"/>
</dbReference>
<protein>
    <recommendedName>
        <fullName evidence="4">DUF1622 domain-containing protein</fullName>
    </recommendedName>
</protein>
<reference evidence="2 3" key="1">
    <citation type="submission" date="2014-07" db="EMBL/GenBank/DDBJ databases">
        <title>Methanogenic archaea and the global carbon cycle.</title>
        <authorList>
            <person name="Henriksen J.R."/>
            <person name="Luke J."/>
            <person name="Reinhart S."/>
            <person name="Benedict M.N."/>
            <person name="Youngblut N.D."/>
            <person name="Metcalf M.E."/>
            <person name="Whitaker R.J."/>
            <person name="Metcalf W.W."/>
        </authorList>
    </citation>
    <scope>NUCLEOTIDE SEQUENCE [LARGE SCALE GENOMIC DNA]</scope>
    <source>
        <strain evidence="2 3">T4/M</strain>
    </source>
</reference>
<dbReference type="PANTHER" id="PTHR38468:SF1">
    <property type="entry name" value="SLL0939 PROTEIN"/>
    <property type="match status" value="1"/>
</dbReference>